<organism evidence="5 6">
    <name type="scientific">Phytophthora sojae (strain P6497)</name>
    <name type="common">Soybean stem and root rot agent</name>
    <name type="synonym">Phytophthora megasperma f. sp. glycines</name>
    <dbReference type="NCBI Taxonomy" id="1094619"/>
    <lineage>
        <taxon>Eukaryota</taxon>
        <taxon>Sar</taxon>
        <taxon>Stramenopiles</taxon>
        <taxon>Oomycota</taxon>
        <taxon>Peronosporomycetes</taxon>
        <taxon>Peronosporales</taxon>
        <taxon>Peronosporaceae</taxon>
        <taxon>Phytophthora</taxon>
    </lineage>
</organism>
<dbReference type="GO" id="GO:0043657">
    <property type="term" value="C:host cell"/>
    <property type="evidence" value="ECO:0007669"/>
    <property type="project" value="UniProtKB-SubCell"/>
</dbReference>
<dbReference type="InParanoid" id="G5A905"/>
<dbReference type="InterPro" id="IPR045379">
    <property type="entry name" value="Crinkler_N"/>
</dbReference>
<evidence type="ECO:0000259" key="4">
    <source>
        <dbReference type="Pfam" id="PF20147"/>
    </source>
</evidence>
<dbReference type="Proteomes" id="UP000002640">
    <property type="component" value="Unassembled WGS sequence"/>
</dbReference>
<comment type="subcellular location">
    <subcellularLocation>
        <location evidence="1">Host cell</location>
    </subcellularLocation>
    <subcellularLocation>
        <location evidence="2">Secreted</location>
    </subcellularLocation>
</comment>
<evidence type="ECO:0000256" key="3">
    <source>
        <dbReference type="ARBA" id="ARBA00022525"/>
    </source>
</evidence>
<dbReference type="GeneID" id="20651372"/>
<feature type="domain" description="Crinkler effector protein N-terminal" evidence="4">
    <location>
        <begin position="2"/>
        <end position="111"/>
    </location>
</feature>
<dbReference type="EMBL" id="JH159161">
    <property type="protein sequence ID" value="EGZ08381.1"/>
    <property type="molecule type" value="Genomic_DNA"/>
</dbReference>
<reference evidence="5 6" key="1">
    <citation type="journal article" date="2006" name="Science">
        <title>Phytophthora genome sequences uncover evolutionary origins and mechanisms of pathogenesis.</title>
        <authorList>
            <person name="Tyler B.M."/>
            <person name="Tripathy S."/>
            <person name="Zhang X."/>
            <person name="Dehal P."/>
            <person name="Jiang R.H."/>
            <person name="Aerts A."/>
            <person name="Arredondo F.D."/>
            <person name="Baxter L."/>
            <person name="Bensasson D."/>
            <person name="Beynon J.L."/>
            <person name="Chapman J."/>
            <person name="Damasceno C.M."/>
            <person name="Dorrance A.E."/>
            <person name="Dou D."/>
            <person name="Dickerman A.W."/>
            <person name="Dubchak I.L."/>
            <person name="Garbelotto M."/>
            <person name="Gijzen M."/>
            <person name="Gordon S.G."/>
            <person name="Govers F."/>
            <person name="Grunwald N.J."/>
            <person name="Huang W."/>
            <person name="Ivors K.L."/>
            <person name="Jones R.W."/>
            <person name="Kamoun S."/>
            <person name="Krampis K."/>
            <person name="Lamour K.H."/>
            <person name="Lee M.K."/>
            <person name="McDonald W.H."/>
            <person name="Medina M."/>
            <person name="Meijer H.J."/>
            <person name="Nordberg E.K."/>
            <person name="Maclean D.J."/>
            <person name="Ospina-Giraldo M.D."/>
            <person name="Morris P.F."/>
            <person name="Phuntumart V."/>
            <person name="Putnam N.H."/>
            <person name="Rash S."/>
            <person name="Rose J.K."/>
            <person name="Sakihama Y."/>
            <person name="Salamov A.A."/>
            <person name="Savidor A."/>
            <person name="Scheuring C.F."/>
            <person name="Smith B.M."/>
            <person name="Sobral B.W."/>
            <person name="Terry A."/>
            <person name="Torto-Alalibo T.A."/>
            <person name="Win J."/>
            <person name="Xu Z."/>
            <person name="Zhang H."/>
            <person name="Grigoriev I.V."/>
            <person name="Rokhsar D.S."/>
            <person name="Boore J.L."/>
        </authorList>
    </citation>
    <scope>NUCLEOTIDE SEQUENCE [LARGE SCALE GENOMIC DNA]</scope>
    <source>
        <strain evidence="5 6">P6497</strain>
    </source>
</reference>
<proteinExistence type="predicted"/>
<dbReference type="Pfam" id="PF20147">
    <property type="entry name" value="Crinkler"/>
    <property type="match status" value="1"/>
</dbReference>
<keyword evidence="3" id="KW-0964">Secreted</keyword>
<gene>
    <name evidence="5" type="ORF">PHYSODRAFT_404156</name>
</gene>
<evidence type="ECO:0000313" key="6">
    <source>
        <dbReference type="Proteomes" id="UP000002640"/>
    </source>
</evidence>
<dbReference type="KEGG" id="psoj:PHYSODRAFT_404156"/>
<evidence type="ECO:0000313" key="5">
    <source>
        <dbReference type="EMBL" id="EGZ08381.1"/>
    </source>
</evidence>
<evidence type="ECO:0000256" key="2">
    <source>
        <dbReference type="ARBA" id="ARBA00004613"/>
    </source>
</evidence>
<sequence length="113" mass="12371">MVNLNCVILGDGEPFPVRVDGGNTLYALKVAITRKKTDTVLCEAYKMKLFLGKQDDGKWLDAAGAATLMLHRNGSPRGFKQMDNQLLTINDTSYFGAGFEPEEGDVHVLVVLP</sequence>
<dbReference type="RefSeq" id="XP_009536553.1">
    <property type="nucleotide sequence ID" value="XM_009538258.1"/>
</dbReference>
<dbReference type="GO" id="GO:0005576">
    <property type="term" value="C:extracellular region"/>
    <property type="evidence" value="ECO:0007669"/>
    <property type="project" value="UniProtKB-SubCell"/>
</dbReference>
<name>G5A905_PHYSP</name>
<dbReference type="AlphaFoldDB" id="G5A905"/>
<protein>
    <recommendedName>
        <fullName evidence="4">Crinkler effector protein N-terminal domain-containing protein</fullName>
    </recommendedName>
</protein>
<evidence type="ECO:0000256" key="1">
    <source>
        <dbReference type="ARBA" id="ARBA00004340"/>
    </source>
</evidence>
<keyword evidence="6" id="KW-1185">Reference proteome</keyword>
<feature type="non-terminal residue" evidence="5">
    <location>
        <position position="113"/>
    </location>
</feature>
<accession>G5A905</accession>